<evidence type="ECO:0000313" key="3">
    <source>
        <dbReference type="Proteomes" id="UP000596661"/>
    </source>
</evidence>
<dbReference type="AlphaFoldDB" id="A0A803PPP5"/>
<keyword evidence="1" id="KW-0472">Membrane</keyword>
<evidence type="ECO:0000313" key="2">
    <source>
        <dbReference type="EnsemblPlants" id="cds.evm.model.05.255"/>
    </source>
</evidence>
<reference evidence="2" key="2">
    <citation type="submission" date="2021-03" db="UniProtKB">
        <authorList>
            <consortium name="EnsemblPlants"/>
        </authorList>
    </citation>
    <scope>IDENTIFICATION</scope>
</reference>
<dbReference type="EMBL" id="UZAU01000409">
    <property type="status" value="NOT_ANNOTATED_CDS"/>
    <property type="molecule type" value="Genomic_DNA"/>
</dbReference>
<proteinExistence type="predicted"/>
<dbReference type="Gramene" id="evm.model.05.255">
    <property type="protein sequence ID" value="cds.evm.model.05.255"/>
    <property type="gene ID" value="evm.TU.05.255"/>
</dbReference>
<name>A0A803PPP5_CANSA</name>
<accession>A0A803PPP5</accession>
<keyword evidence="1" id="KW-0812">Transmembrane</keyword>
<evidence type="ECO:0000256" key="1">
    <source>
        <dbReference type="SAM" id="Phobius"/>
    </source>
</evidence>
<dbReference type="PANTHER" id="PTHR33116">
    <property type="entry name" value="REVERSE TRANSCRIPTASE ZINC-BINDING DOMAIN-CONTAINING PROTEIN-RELATED-RELATED"/>
    <property type="match status" value="1"/>
</dbReference>
<keyword evidence="3" id="KW-1185">Reference proteome</keyword>
<reference evidence="2" key="1">
    <citation type="submission" date="2018-11" db="EMBL/GenBank/DDBJ databases">
        <authorList>
            <person name="Grassa J C."/>
        </authorList>
    </citation>
    <scope>NUCLEOTIDE SEQUENCE [LARGE SCALE GENOMIC DNA]</scope>
</reference>
<dbReference type="OMA" id="LATMANY"/>
<feature type="transmembrane region" description="Helical" evidence="1">
    <location>
        <begin position="60"/>
        <end position="78"/>
    </location>
</feature>
<dbReference type="EnsemblPlants" id="evm.model.05.255">
    <property type="protein sequence ID" value="cds.evm.model.05.255"/>
    <property type="gene ID" value="evm.TU.05.255"/>
</dbReference>
<protein>
    <submittedName>
        <fullName evidence="2">Uncharacterized protein</fullName>
    </submittedName>
</protein>
<dbReference type="Proteomes" id="UP000596661">
    <property type="component" value="Chromosome 5"/>
</dbReference>
<keyword evidence="1" id="KW-1133">Transmembrane helix</keyword>
<organism evidence="2 3">
    <name type="scientific">Cannabis sativa</name>
    <name type="common">Hemp</name>
    <name type="synonym">Marijuana</name>
    <dbReference type="NCBI Taxonomy" id="3483"/>
    <lineage>
        <taxon>Eukaryota</taxon>
        <taxon>Viridiplantae</taxon>
        <taxon>Streptophyta</taxon>
        <taxon>Embryophyta</taxon>
        <taxon>Tracheophyta</taxon>
        <taxon>Spermatophyta</taxon>
        <taxon>Magnoliopsida</taxon>
        <taxon>eudicotyledons</taxon>
        <taxon>Gunneridae</taxon>
        <taxon>Pentapetalae</taxon>
        <taxon>rosids</taxon>
        <taxon>fabids</taxon>
        <taxon>Rosales</taxon>
        <taxon>Cannabaceae</taxon>
        <taxon>Cannabis</taxon>
    </lineage>
</organism>
<dbReference type="PANTHER" id="PTHR33116:SF84">
    <property type="entry name" value="RNA-DIRECTED DNA POLYMERASE"/>
    <property type="match status" value="1"/>
</dbReference>
<sequence>MTDREIQRVLDMFGFTRQSDPFKYLGVLICARKINASDCSSLAQKMAAQIKVWGTRNLSFAGRLVLVNSVLISIHIYWSQMMIIPKKVMKEIENICKSFLWTGKDMMTGAESISWEKICTPKKEGGLGIMNIATWNIAAMVKHVWAVANKKDNLWVKWVYCVYIKQQEWWEYTAPTTSS</sequence>